<proteinExistence type="evidence at transcript level"/>
<dbReference type="AlphaFoldDB" id="A0A0K8RBM5"/>
<feature type="chain" id="PRO_5005516712" evidence="1">
    <location>
        <begin position="24"/>
        <end position="121"/>
    </location>
</feature>
<organism evidence="2">
    <name type="scientific">Ixodes ricinus</name>
    <name type="common">Common tick</name>
    <name type="synonym">Acarus ricinus</name>
    <dbReference type="NCBI Taxonomy" id="34613"/>
    <lineage>
        <taxon>Eukaryota</taxon>
        <taxon>Metazoa</taxon>
        <taxon>Ecdysozoa</taxon>
        <taxon>Arthropoda</taxon>
        <taxon>Chelicerata</taxon>
        <taxon>Arachnida</taxon>
        <taxon>Acari</taxon>
        <taxon>Parasitiformes</taxon>
        <taxon>Ixodida</taxon>
        <taxon>Ixodoidea</taxon>
        <taxon>Ixodidae</taxon>
        <taxon>Ixodinae</taxon>
        <taxon>Ixodes</taxon>
    </lineage>
</organism>
<reference evidence="2" key="1">
    <citation type="submission" date="2012-12" db="EMBL/GenBank/DDBJ databases">
        <title>Identification and characterization of a phenylalanine ammonia-lyase gene family in Isatis indigotica Fort.</title>
        <authorList>
            <person name="Liu Q."/>
            <person name="Chen J."/>
            <person name="Zhou X."/>
            <person name="Di P."/>
            <person name="Xiao Y."/>
            <person name="Xuan H."/>
            <person name="Zhang L."/>
            <person name="Chen W."/>
        </authorList>
    </citation>
    <scope>NUCLEOTIDE SEQUENCE</scope>
    <source>
        <tissue evidence="2">Salivary gland</tissue>
    </source>
</reference>
<keyword evidence="1" id="KW-0732">Signal</keyword>
<name>A0A0K8RBM5_IXORI</name>
<protein>
    <submittedName>
        <fullName evidence="2">Putative ixodes 10 kDa peptide protein</fullName>
    </submittedName>
</protein>
<sequence>MLPINKMQLVVFVVVLILPALQSGGFLSGTAVHLDCMDLLVECGETECLLRGGGKFKDYNPRFCTLECSGNIWPKVPNGVCKGNVEDCDSSTRESLRNWLQALQTTKNDVLRSWCPSFLKK</sequence>
<evidence type="ECO:0000256" key="1">
    <source>
        <dbReference type="SAM" id="SignalP"/>
    </source>
</evidence>
<dbReference type="EMBL" id="GADI01005322">
    <property type="protein sequence ID" value="JAA68486.1"/>
    <property type="molecule type" value="mRNA"/>
</dbReference>
<evidence type="ECO:0000313" key="2">
    <source>
        <dbReference type="EMBL" id="JAA68486.1"/>
    </source>
</evidence>
<feature type="signal peptide" evidence="1">
    <location>
        <begin position="1"/>
        <end position="23"/>
    </location>
</feature>
<accession>A0A0K8RBM5</accession>